<reference evidence="1" key="1">
    <citation type="submission" date="2021-06" db="EMBL/GenBank/DDBJ databases">
        <authorList>
            <person name="Kallberg Y."/>
            <person name="Tangrot J."/>
            <person name="Rosling A."/>
        </authorList>
    </citation>
    <scope>NUCLEOTIDE SEQUENCE</scope>
    <source>
        <strain evidence="1">87-6 pot B 2015</strain>
    </source>
</reference>
<name>A0A9N9HQY0_FUNMO</name>
<gene>
    <name evidence="1" type="ORF">FMOSSE_LOCUS13832</name>
</gene>
<dbReference type="EMBL" id="CAJVPP010009003">
    <property type="protein sequence ID" value="CAG8701363.1"/>
    <property type="molecule type" value="Genomic_DNA"/>
</dbReference>
<dbReference type="Proteomes" id="UP000789375">
    <property type="component" value="Unassembled WGS sequence"/>
</dbReference>
<comment type="caution">
    <text evidence="1">The sequence shown here is derived from an EMBL/GenBank/DDBJ whole genome shotgun (WGS) entry which is preliminary data.</text>
</comment>
<sequence>CGGVQTSGISCTNDKDCLNNAKLGNGWVCSNSPSCCPEFKTCIYACHYDPDLSAGEYTGCNGITACSIIPDTDVPGLPHDLCVCIPGYDDCYGGSSCMSIPQGDFCFKNNVKVAPLSTCKTP</sequence>
<evidence type="ECO:0000313" key="1">
    <source>
        <dbReference type="EMBL" id="CAG8701363.1"/>
    </source>
</evidence>
<dbReference type="AlphaFoldDB" id="A0A9N9HQY0"/>
<keyword evidence="2" id="KW-1185">Reference proteome</keyword>
<protein>
    <submittedName>
        <fullName evidence="1">15772_t:CDS:1</fullName>
    </submittedName>
</protein>
<proteinExistence type="predicted"/>
<evidence type="ECO:0000313" key="2">
    <source>
        <dbReference type="Proteomes" id="UP000789375"/>
    </source>
</evidence>
<feature type="non-terminal residue" evidence="1">
    <location>
        <position position="1"/>
    </location>
</feature>
<accession>A0A9N9HQY0</accession>
<organism evidence="1 2">
    <name type="scientific">Funneliformis mosseae</name>
    <name type="common">Endomycorrhizal fungus</name>
    <name type="synonym">Glomus mosseae</name>
    <dbReference type="NCBI Taxonomy" id="27381"/>
    <lineage>
        <taxon>Eukaryota</taxon>
        <taxon>Fungi</taxon>
        <taxon>Fungi incertae sedis</taxon>
        <taxon>Mucoromycota</taxon>
        <taxon>Glomeromycotina</taxon>
        <taxon>Glomeromycetes</taxon>
        <taxon>Glomerales</taxon>
        <taxon>Glomeraceae</taxon>
        <taxon>Funneliformis</taxon>
    </lineage>
</organism>